<dbReference type="SMART" id="SM01059">
    <property type="entry name" value="CAT"/>
    <property type="match status" value="1"/>
</dbReference>
<accession>B1BYN1</accession>
<reference evidence="1" key="2">
    <citation type="submission" date="2014-06" db="EMBL/GenBank/DDBJ databases">
        <title>Draft genome sequence of Clostridium spiroforme (DSM 1552).</title>
        <authorList>
            <person name="Sudarsanam P."/>
            <person name="Ley R."/>
            <person name="Guruge J."/>
            <person name="Turnbaugh P.J."/>
            <person name="Mahowald M."/>
            <person name="Liep D."/>
            <person name="Gordon J."/>
        </authorList>
    </citation>
    <scope>NUCLEOTIDE SEQUENCE</scope>
    <source>
        <strain evidence="1">DSM 1552</strain>
    </source>
</reference>
<reference evidence="1" key="1">
    <citation type="submission" date="2008-02" db="EMBL/GenBank/DDBJ databases">
        <authorList>
            <person name="Fulton L."/>
            <person name="Clifton S."/>
            <person name="Fulton B."/>
            <person name="Xu J."/>
            <person name="Minx P."/>
            <person name="Pepin K.H."/>
            <person name="Johnson M."/>
            <person name="Thiruvilangam P."/>
            <person name="Bhonagiri V."/>
            <person name="Nash W.E."/>
            <person name="Mardis E.R."/>
            <person name="Wilson R.K."/>
        </authorList>
    </citation>
    <scope>NUCLEOTIDE SEQUENCE [LARGE SCALE GENOMIC DNA]</scope>
    <source>
        <strain evidence="1">DSM 1552</strain>
    </source>
</reference>
<gene>
    <name evidence="1" type="ORF">CLOSPI_00012</name>
</gene>
<dbReference type="InterPro" id="IPR001707">
    <property type="entry name" value="Cmp_AcTrfase"/>
</dbReference>
<dbReference type="STRING" id="428126.CLOSPI_00012"/>
<dbReference type="PANTHER" id="PTHR38474">
    <property type="entry name" value="SLR0299 PROTEIN"/>
    <property type="match status" value="1"/>
</dbReference>
<evidence type="ECO:0000313" key="1">
    <source>
        <dbReference type="EMBL" id="EDS76047.1"/>
    </source>
</evidence>
<dbReference type="InterPro" id="IPR023213">
    <property type="entry name" value="CAT-like_dom_sf"/>
</dbReference>
<dbReference type="Gene3D" id="3.30.559.10">
    <property type="entry name" value="Chloramphenicol acetyltransferase-like domain"/>
    <property type="match status" value="1"/>
</dbReference>
<sequence length="107" mass="12789">MFDTMLASYTIFHQDTKTFSNLWTEYYCKYEDFCKAYEDDMLKYANQRGLFVTANVLKNNFPVSMILWTLFKGSNLNFQKSYGFLQSIFTMDKYYKENDKILLPLAI</sequence>
<evidence type="ECO:0000313" key="2">
    <source>
        <dbReference type="Proteomes" id="UP000004910"/>
    </source>
</evidence>
<name>B1BYN1_9FIRM</name>
<keyword evidence="2" id="KW-1185">Reference proteome</keyword>
<dbReference type="SUPFAM" id="SSF52777">
    <property type="entry name" value="CoA-dependent acyltransferases"/>
    <property type="match status" value="1"/>
</dbReference>
<organism evidence="1 2">
    <name type="scientific">Thomasclavelia spiroformis DSM 1552</name>
    <dbReference type="NCBI Taxonomy" id="428126"/>
    <lineage>
        <taxon>Bacteria</taxon>
        <taxon>Bacillati</taxon>
        <taxon>Bacillota</taxon>
        <taxon>Erysipelotrichia</taxon>
        <taxon>Erysipelotrichales</taxon>
        <taxon>Coprobacillaceae</taxon>
        <taxon>Thomasclavelia</taxon>
    </lineage>
</organism>
<dbReference type="Pfam" id="PF00302">
    <property type="entry name" value="CAT"/>
    <property type="match status" value="1"/>
</dbReference>
<comment type="caution">
    <text evidence="1">The sequence shown here is derived from an EMBL/GenBank/DDBJ whole genome shotgun (WGS) entry which is preliminary data.</text>
</comment>
<dbReference type="eggNOG" id="COG4845">
    <property type="taxonomic scope" value="Bacteria"/>
</dbReference>
<dbReference type="AlphaFoldDB" id="B1BYN1"/>
<protein>
    <submittedName>
        <fullName evidence="1">Chloramphenicol O-acetyltransferase</fullName>
    </submittedName>
</protein>
<dbReference type="GO" id="GO:0008811">
    <property type="term" value="F:chloramphenicol O-acetyltransferase activity"/>
    <property type="evidence" value="ECO:0007669"/>
    <property type="project" value="InterPro"/>
</dbReference>
<dbReference type="EMBL" id="ABIK02000002">
    <property type="protein sequence ID" value="EDS76047.1"/>
    <property type="molecule type" value="Genomic_DNA"/>
</dbReference>
<dbReference type="HOGENOM" id="CLU_2205504_0_0_9"/>
<proteinExistence type="predicted"/>
<dbReference type="PANTHER" id="PTHR38474:SF2">
    <property type="entry name" value="CHLORAMPHENICOL ACETYLTRANSFERASE"/>
    <property type="match status" value="1"/>
</dbReference>
<dbReference type="Proteomes" id="UP000004910">
    <property type="component" value="Unassembled WGS sequence"/>
</dbReference>